<evidence type="ECO:0000256" key="3">
    <source>
        <dbReference type="ARBA" id="ARBA00022722"/>
    </source>
</evidence>
<evidence type="ECO:0000256" key="1">
    <source>
        <dbReference type="ARBA" id="ARBA00004123"/>
    </source>
</evidence>
<keyword evidence="5" id="KW-0269">Exonuclease</keyword>
<feature type="region of interest" description="Disordered" evidence="7">
    <location>
        <begin position="351"/>
        <end position="386"/>
    </location>
</feature>
<feature type="compositionally biased region" description="Low complexity" evidence="7">
    <location>
        <begin position="364"/>
        <end position="381"/>
    </location>
</feature>
<dbReference type="InterPro" id="IPR013520">
    <property type="entry name" value="Ribonucl_H"/>
</dbReference>
<dbReference type="InterPro" id="IPR034922">
    <property type="entry name" value="REX1-like_exo"/>
</dbReference>
<dbReference type="GO" id="GO:0005634">
    <property type="term" value="C:nucleus"/>
    <property type="evidence" value="ECO:0007669"/>
    <property type="project" value="UniProtKB-SubCell"/>
</dbReference>
<dbReference type="GO" id="GO:0003676">
    <property type="term" value="F:nucleic acid binding"/>
    <property type="evidence" value="ECO:0007669"/>
    <property type="project" value="InterPro"/>
</dbReference>
<feature type="region of interest" description="Disordered" evidence="7">
    <location>
        <begin position="235"/>
        <end position="271"/>
    </location>
</feature>
<dbReference type="AlphaFoldDB" id="A0A507D764"/>
<feature type="compositionally biased region" description="Polar residues" evidence="7">
    <location>
        <begin position="41"/>
        <end position="51"/>
    </location>
</feature>
<dbReference type="EMBL" id="QEAN01000121">
    <property type="protein sequence ID" value="TPX47167.1"/>
    <property type="molecule type" value="Genomic_DNA"/>
</dbReference>
<evidence type="ECO:0000256" key="7">
    <source>
        <dbReference type="SAM" id="MobiDB-lite"/>
    </source>
</evidence>
<gene>
    <name evidence="9" type="ORF">SeMB42_g03423</name>
</gene>
<keyword evidence="3" id="KW-0540">Nuclease</keyword>
<organism evidence="9 10">
    <name type="scientific">Synchytrium endobioticum</name>
    <dbReference type="NCBI Taxonomy" id="286115"/>
    <lineage>
        <taxon>Eukaryota</taxon>
        <taxon>Fungi</taxon>
        <taxon>Fungi incertae sedis</taxon>
        <taxon>Chytridiomycota</taxon>
        <taxon>Chytridiomycota incertae sedis</taxon>
        <taxon>Chytridiomycetes</taxon>
        <taxon>Synchytriales</taxon>
        <taxon>Synchytriaceae</taxon>
        <taxon>Synchytrium</taxon>
    </lineage>
</organism>
<dbReference type="GO" id="GO:0004527">
    <property type="term" value="F:exonuclease activity"/>
    <property type="evidence" value="ECO:0007669"/>
    <property type="project" value="UniProtKB-KW"/>
</dbReference>
<keyword evidence="10" id="KW-1185">Reference proteome</keyword>
<evidence type="ECO:0000256" key="5">
    <source>
        <dbReference type="ARBA" id="ARBA00022839"/>
    </source>
</evidence>
<feature type="region of interest" description="Disordered" evidence="7">
    <location>
        <begin position="176"/>
        <end position="203"/>
    </location>
</feature>
<dbReference type="VEuPathDB" id="FungiDB:SeMB42_g03423"/>
<evidence type="ECO:0000313" key="9">
    <source>
        <dbReference type="EMBL" id="TPX47167.1"/>
    </source>
</evidence>
<sequence length="766" mass="82983">MPCCTRPARHGYTHPDPPGHLGSIDLKRCAHGHPTGRPFASCQTSASQPASQPDDPRPSRVRQEPSRPSTIPRAVAADAAVGRQNKNLGAKGNDRPCSQQSHVHMDEAVSLLLAPSSMTHTHYHHHHHHFSQTTSSAHPPSSVSHQCLPRSPTPTAADGRASLQSLLAKIQTSRLPHIPPLLPPHPPLSNPQDSTSNKRDYNDADIASNSSAIVSFLPNVKRTKIATPSATVPCAARGHGAATSSHESSQPQSSLTSDNSNDHPANGKGMLVTDPVQQRVNVSSLCQSAPTVIKPIKDDVTLKGPKGCKSVAAPTRKNKNVGLPTPAVKKSLVTESRLLAKIKGVSPTVMSATTGRYKSPPSQSKASTKPQTKPTPSTSQKLPTPPNFKQQIAARAAAKPQITLSVNSKVPHKTRQNVLNALFTEFQRIYAPILAHQPLLAHEHALTQESKIHTAATNKSYVGSGLSVISRLKQRPVALDDTDIGLDGEWIARPLFPALHPDQLRQYCVQPASMEALGYPIPASPNKQVTTVDVNAPQECARCGSKFTPHPVSTKEDQSACKFHWGAVCMEKANKGMGARRVYTCCHEIAGTAGCVLGPHVFKIADYTTSNAYIPYTRLPPRDPNHHKEAVMALDAEMSYTTAGMELTRFSGVDAHHIEAATFTLGDVHEWMLQHADQDTILVGHGLENDLIAMRLVHDKVVDTADLFKHRKGLPYRHSLKHLTTRLLGEFIQQGIDSHDPVEDAKAALALVRLRVEKGKNHVFTY</sequence>
<dbReference type="SMART" id="SM00479">
    <property type="entry name" value="EXOIII"/>
    <property type="match status" value="1"/>
</dbReference>
<keyword evidence="4" id="KW-0378">Hydrolase</keyword>
<evidence type="ECO:0000256" key="4">
    <source>
        <dbReference type="ARBA" id="ARBA00022801"/>
    </source>
</evidence>
<accession>A0A507D764</accession>
<comment type="similarity">
    <text evidence="2">Belongs to the REXO1/REXO3 family.</text>
</comment>
<feature type="compositionally biased region" description="Polar residues" evidence="7">
    <location>
        <begin position="351"/>
        <end position="363"/>
    </location>
</feature>
<dbReference type="Proteomes" id="UP000317494">
    <property type="component" value="Unassembled WGS sequence"/>
</dbReference>
<dbReference type="InterPro" id="IPR036397">
    <property type="entry name" value="RNaseH_sf"/>
</dbReference>
<feature type="compositionally biased region" description="Basic residues" evidence="7">
    <location>
        <begin position="121"/>
        <end position="130"/>
    </location>
</feature>
<feature type="compositionally biased region" description="Pro residues" evidence="7">
    <location>
        <begin position="177"/>
        <end position="189"/>
    </location>
</feature>
<evidence type="ECO:0000313" key="10">
    <source>
        <dbReference type="Proteomes" id="UP000317494"/>
    </source>
</evidence>
<dbReference type="Gene3D" id="3.30.420.10">
    <property type="entry name" value="Ribonuclease H-like superfamily/Ribonuclease H"/>
    <property type="match status" value="1"/>
</dbReference>
<feature type="domain" description="Exonuclease" evidence="8">
    <location>
        <begin position="630"/>
        <end position="761"/>
    </location>
</feature>
<feature type="region of interest" description="Disordered" evidence="7">
    <location>
        <begin position="32"/>
        <end position="72"/>
    </location>
</feature>
<dbReference type="STRING" id="286115.A0A507D764"/>
<dbReference type="CDD" id="cd06145">
    <property type="entry name" value="REX1_like"/>
    <property type="match status" value="1"/>
</dbReference>
<reference evidence="9 10" key="1">
    <citation type="journal article" date="2019" name="Sci. Rep.">
        <title>Comparative genomics of chytrid fungi reveal insights into the obligate biotrophic and pathogenic lifestyle of Synchytrium endobioticum.</title>
        <authorList>
            <person name="van de Vossenberg B.T.L.H."/>
            <person name="Warris S."/>
            <person name="Nguyen H.D.T."/>
            <person name="van Gent-Pelzer M.P.E."/>
            <person name="Joly D.L."/>
            <person name="van de Geest H.C."/>
            <person name="Bonants P.J.M."/>
            <person name="Smith D.S."/>
            <person name="Levesque C.A."/>
            <person name="van der Lee T.A.J."/>
        </authorList>
    </citation>
    <scope>NUCLEOTIDE SEQUENCE [LARGE SCALE GENOMIC DNA]</scope>
    <source>
        <strain evidence="9 10">MB42</strain>
    </source>
</reference>
<comment type="caution">
    <text evidence="9">The sequence shown here is derived from an EMBL/GenBank/DDBJ whole genome shotgun (WGS) entry which is preliminary data.</text>
</comment>
<evidence type="ECO:0000259" key="8">
    <source>
        <dbReference type="SMART" id="SM00479"/>
    </source>
</evidence>
<dbReference type="SUPFAM" id="SSF53098">
    <property type="entry name" value="Ribonuclease H-like"/>
    <property type="match status" value="1"/>
</dbReference>
<dbReference type="PANTHER" id="PTHR12801:SF115">
    <property type="entry name" value="FI18136P1-RELATED"/>
    <property type="match status" value="1"/>
</dbReference>
<dbReference type="PANTHER" id="PTHR12801">
    <property type="entry name" value="RNA EXONUCLEASE REXO1 / RECO3 FAMILY MEMBER-RELATED"/>
    <property type="match status" value="1"/>
</dbReference>
<name>A0A507D764_9FUNG</name>
<comment type="subcellular location">
    <subcellularLocation>
        <location evidence="1">Nucleus</location>
    </subcellularLocation>
</comment>
<protein>
    <recommendedName>
        <fullName evidence="8">Exonuclease domain-containing protein</fullName>
    </recommendedName>
</protein>
<feature type="compositionally biased region" description="Low complexity" evidence="7">
    <location>
        <begin position="244"/>
        <end position="259"/>
    </location>
</feature>
<dbReference type="InterPro" id="IPR012337">
    <property type="entry name" value="RNaseH-like_sf"/>
</dbReference>
<proteinExistence type="inferred from homology"/>
<dbReference type="InterPro" id="IPR047021">
    <property type="entry name" value="REXO1/3/4-like"/>
</dbReference>
<evidence type="ECO:0000256" key="2">
    <source>
        <dbReference type="ARBA" id="ARBA00006357"/>
    </source>
</evidence>
<evidence type="ECO:0000256" key="6">
    <source>
        <dbReference type="ARBA" id="ARBA00023242"/>
    </source>
</evidence>
<feature type="compositionally biased region" description="Basic and acidic residues" evidence="7">
    <location>
        <begin position="54"/>
        <end position="65"/>
    </location>
</feature>
<keyword evidence="6" id="KW-0539">Nucleus</keyword>
<feature type="region of interest" description="Disordered" evidence="7">
    <location>
        <begin position="120"/>
        <end position="158"/>
    </location>
</feature>